<evidence type="ECO:0000256" key="1">
    <source>
        <dbReference type="ARBA" id="ARBA00004651"/>
    </source>
</evidence>
<name>A0ABW8GJN2_9PROT</name>
<evidence type="ECO:0000256" key="3">
    <source>
        <dbReference type="ARBA" id="ARBA00022676"/>
    </source>
</evidence>
<dbReference type="GO" id="GO:0016757">
    <property type="term" value="F:glycosyltransferase activity"/>
    <property type="evidence" value="ECO:0007669"/>
    <property type="project" value="UniProtKB-KW"/>
</dbReference>
<feature type="transmembrane region" description="Helical" evidence="8">
    <location>
        <begin position="349"/>
        <end position="368"/>
    </location>
</feature>
<evidence type="ECO:0000256" key="4">
    <source>
        <dbReference type="ARBA" id="ARBA00022679"/>
    </source>
</evidence>
<dbReference type="EMBL" id="JBIWXY010000001">
    <property type="protein sequence ID" value="MFJ5445188.1"/>
    <property type="molecule type" value="Genomic_DNA"/>
</dbReference>
<organism evidence="10 11">
    <name type="scientific">Methylobacillus methanolivorans</name>
    <dbReference type="NCBI Taxonomy" id="1848927"/>
    <lineage>
        <taxon>Bacteria</taxon>
        <taxon>Pseudomonadati</taxon>
        <taxon>Pseudomonadota</taxon>
        <taxon>Betaproteobacteria</taxon>
        <taxon>Nitrosomonadales</taxon>
        <taxon>Methylophilaceae</taxon>
        <taxon>Methylobacillus</taxon>
    </lineage>
</organism>
<feature type="transmembrane region" description="Helical" evidence="8">
    <location>
        <begin position="116"/>
        <end position="136"/>
    </location>
</feature>
<comment type="caution">
    <text evidence="10">The sequence shown here is derived from an EMBL/GenBank/DDBJ whole genome shotgun (WGS) entry which is preliminary data.</text>
</comment>
<dbReference type="InterPro" id="IPR038731">
    <property type="entry name" value="RgtA/B/C-like"/>
</dbReference>
<evidence type="ECO:0000313" key="11">
    <source>
        <dbReference type="Proteomes" id="UP001617669"/>
    </source>
</evidence>
<keyword evidence="4 10" id="KW-0808">Transferase</keyword>
<feature type="transmembrane region" description="Helical" evidence="8">
    <location>
        <begin position="64"/>
        <end position="86"/>
    </location>
</feature>
<feature type="transmembrane region" description="Helical" evidence="8">
    <location>
        <begin position="380"/>
        <end position="399"/>
    </location>
</feature>
<feature type="transmembrane region" description="Helical" evidence="8">
    <location>
        <begin position="318"/>
        <end position="337"/>
    </location>
</feature>
<dbReference type="EC" id="2.4.-.-" evidence="10"/>
<evidence type="ECO:0000259" key="9">
    <source>
        <dbReference type="Pfam" id="PF13231"/>
    </source>
</evidence>
<proteinExistence type="predicted"/>
<dbReference type="RefSeq" id="WP_400879111.1">
    <property type="nucleotide sequence ID" value="NZ_JBIWXY010000001.1"/>
</dbReference>
<keyword evidence="5 8" id="KW-0812">Transmembrane</keyword>
<evidence type="ECO:0000256" key="7">
    <source>
        <dbReference type="ARBA" id="ARBA00023136"/>
    </source>
</evidence>
<feature type="transmembrane region" description="Helical" evidence="8">
    <location>
        <begin position="171"/>
        <end position="196"/>
    </location>
</feature>
<keyword evidence="7 8" id="KW-0472">Membrane</keyword>
<feature type="transmembrane region" description="Helical" evidence="8">
    <location>
        <begin position="92"/>
        <end position="109"/>
    </location>
</feature>
<sequence length="537" mass="60014">MFTPSVFRRLSLALFAALGLFIAFTFFQYGISNDEEVQHIYGRLLLDFYSSGFTDRSAFEYRNLFLYGGLFDLIAALLERILPIWVWDMRHLLSALFGLAGIIASYKIARRLGGERAGFFTVLLLAITGAWSGAMFTHTKDVPFATCMAWALYYTMLIMEKLPRPPLKLAIKLGVAIGCALGLRIGGAFAVIYLFLLLGLAGLVQVKGWQARLRYWLNSVIHLIPAGVVALILMAIFWPWGVMSPENPLLAAKSFSHFAFSMLTIMDGRVMPIGDVPRYYLPAYLLVRLPEIFLLGLLGLVVVAATRLHRLSIHKDKFLPWLALVIAAVFPIAFNVIDKPALYNGIRHFTFVVPPIAVLAGLGLSLSWDTLHAFPRLRKGLTVGCAALCLLTLATLWRLHPYEYIYYNNLAGSMAEAEEEWEGDYWSSSLREAADILEEEISSKPRRDANGEIVPYLVAVCAENIQGTAYLDNRFTVTKNWEAADFYLSTTNMGCDDVMKGTTIGEVERMGVVLAVVKDRRQLLAHQRKPRIPGSAH</sequence>
<protein>
    <submittedName>
        <fullName evidence="10">ArnT family glycosyltransferase</fullName>
        <ecNumber evidence="10">2.4.-.-</ecNumber>
    </submittedName>
</protein>
<feature type="transmembrane region" description="Helical" evidence="8">
    <location>
        <begin position="286"/>
        <end position="306"/>
    </location>
</feature>
<reference evidence="10 11" key="1">
    <citation type="submission" date="2024-11" db="EMBL/GenBank/DDBJ databases">
        <authorList>
            <person name="Kaparullina E.N."/>
            <person name="Delegan Y.A."/>
            <person name="Doronina N.V."/>
        </authorList>
    </citation>
    <scope>NUCLEOTIDE SEQUENCE [LARGE SCALE GENOMIC DNA]</scope>
    <source>
        <strain evidence="10 11">7sh_L</strain>
    </source>
</reference>
<dbReference type="Proteomes" id="UP001617669">
    <property type="component" value="Unassembled WGS sequence"/>
</dbReference>
<dbReference type="InterPro" id="IPR050297">
    <property type="entry name" value="LipidA_mod_glycosyltrf_83"/>
</dbReference>
<feature type="transmembrane region" description="Helical" evidence="8">
    <location>
        <begin position="216"/>
        <end position="238"/>
    </location>
</feature>
<keyword evidence="6 8" id="KW-1133">Transmembrane helix</keyword>
<evidence type="ECO:0000256" key="5">
    <source>
        <dbReference type="ARBA" id="ARBA00022692"/>
    </source>
</evidence>
<comment type="subcellular location">
    <subcellularLocation>
        <location evidence="1">Cell membrane</location>
        <topology evidence="1">Multi-pass membrane protein</topology>
    </subcellularLocation>
</comment>
<feature type="transmembrane region" description="Helical" evidence="8">
    <location>
        <begin position="12"/>
        <end position="31"/>
    </location>
</feature>
<dbReference type="Pfam" id="PF13231">
    <property type="entry name" value="PMT_2"/>
    <property type="match status" value="1"/>
</dbReference>
<evidence type="ECO:0000256" key="6">
    <source>
        <dbReference type="ARBA" id="ARBA00022989"/>
    </source>
</evidence>
<gene>
    <name evidence="10" type="ORF">ACIKP9_02990</name>
</gene>
<feature type="domain" description="Glycosyltransferase RgtA/B/C/D-like" evidence="9">
    <location>
        <begin position="92"/>
        <end position="240"/>
    </location>
</feature>
<keyword evidence="3 10" id="KW-0328">Glycosyltransferase</keyword>
<dbReference type="PANTHER" id="PTHR33908:SF11">
    <property type="entry name" value="MEMBRANE PROTEIN"/>
    <property type="match status" value="1"/>
</dbReference>
<keyword evidence="2" id="KW-1003">Cell membrane</keyword>
<dbReference type="PANTHER" id="PTHR33908">
    <property type="entry name" value="MANNOSYLTRANSFERASE YKCB-RELATED"/>
    <property type="match status" value="1"/>
</dbReference>
<evidence type="ECO:0000256" key="2">
    <source>
        <dbReference type="ARBA" id="ARBA00022475"/>
    </source>
</evidence>
<evidence type="ECO:0000313" key="10">
    <source>
        <dbReference type="EMBL" id="MFJ5445188.1"/>
    </source>
</evidence>
<keyword evidence="11" id="KW-1185">Reference proteome</keyword>
<accession>A0ABW8GJN2</accession>
<evidence type="ECO:0000256" key="8">
    <source>
        <dbReference type="SAM" id="Phobius"/>
    </source>
</evidence>